<reference evidence="4" key="4">
    <citation type="submission" date="2020-11" db="EMBL/GenBank/DDBJ databases">
        <title>Antibiotic susceptibility profiles of Pediococcus pentosaceus from various origins and their implications for the safety assessment of strains with food-technology applications.</title>
        <authorList>
            <person name="Shani N."/>
            <person name="Oberhaensli S."/>
            <person name="Arias E."/>
        </authorList>
    </citation>
    <scope>NUCLEOTIDE SEQUENCE</scope>
    <source>
        <strain evidence="4">FAM 19164</strain>
    </source>
</reference>
<keyword evidence="1" id="KW-0812">Transmembrane</keyword>
<sequence length="597" mass="67778">MSSTLKTYRYIFKHIFSYIWLFIASTVAVYGILIPIFTLIGSIMLRLARVRYISNTNLIEIISQHPVLDLGLILLILAVIVAIYWQVTFLFLGTMQINYGKKLTIDSLLRLSVQRVRKTFFRSVWFLLIYCILILPFGGLGFSTPLLNKIRIPSFLVDYFLTENRPLLLVMILLYVVTFYLGIRLFLVLPLIILGKRNAHTAVKQSWQITKINFKPIVLRLVLLFATTIVVIIAGQLLVLGEQTLFDRMTPTGVAFLAASVNLILIEFFMFLSSIAAGAGSLMIMTEYLAGDQRFTAHTHRLSDQLQELSYNVGNQRWIRIIAGLLVIGGIGFNSLYLTGFFSDTPITISHRGVNAKNGVQNTIESLKNTSRLHPDFIEIDIHETKDHQFVLMHDENLKNLTGVDKAPHQLTLKQLTKLTAHENGSSAKIASLDDYMDAAEKLKQPLLIEFKTTKYDDPKVVERFNAKYGQRILKNHDQVHSLDYDAVEKLKELNPKLTVGYILPFNFIGVPQSSADFYTMEYSTLNNSFLLTAELTGRKVYAWTVNSDDAMARLNFMGVDGIITDKLELLQKTVKQLNHHPSYGSRLINFTYELGS</sequence>
<evidence type="ECO:0000313" key="3">
    <source>
        <dbReference type="EMBL" id="KAF0413922.1"/>
    </source>
</evidence>
<feature type="transmembrane region" description="Helical" evidence="1">
    <location>
        <begin position="259"/>
        <end position="284"/>
    </location>
</feature>
<dbReference type="Pfam" id="PF03009">
    <property type="entry name" value="GDPD"/>
    <property type="match status" value="1"/>
</dbReference>
<reference evidence="3" key="2">
    <citation type="submission" date="2019-12" db="EMBL/GenBank/DDBJ databases">
        <title>SpeciesPrimer: A bioinformatics pipeline dedicated to the design of qPCR primers for the quantification of bacterial species.</title>
        <authorList>
            <person name="Dreier M."/>
            <person name="Berthoud H."/>
            <person name="Shani N."/>
            <person name="Wechsler D."/>
            <person name="Junier P."/>
        </authorList>
    </citation>
    <scope>NUCLEOTIDE SEQUENCE</scope>
    <source>
        <strain evidence="3">FAM13073</strain>
    </source>
</reference>
<dbReference type="InterPro" id="IPR018476">
    <property type="entry name" value="GlyceroP-diester-Pdiesterase_M"/>
</dbReference>
<feature type="transmembrane region" description="Helical" evidence="1">
    <location>
        <begin position="167"/>
        <end position="196"/>
    </location>
</feature>
<evidence type="ECO:0000256" key="1">
    <source>
        <dbReference type="SAM" id="Phobius"/>
    </source>
</evidence>
<dbReference type="InterPro" id="IPR017946">
    <property type="entry name" value="PLC-like_Pdiesterase_TIM-brl"/>
</dbReference>
<reference evidence="3" key="1">
    <citation type="submission" date="2019-10" db="EMBL/GenBank/DDBJ databases">
        <authorList>
            <person name="Irmler S."/>
            <person name="Berthoud H."/>
            <person name="Roetschi A."/>
            <person name="Arias E."/>
            <person name="Shani N."/>
            <person name="Wuethrich D."/>
            <person name="Bruggmann R."/>
        </authorList>
    </citation>
    <scope>NUCLEOTIDE SEQUENCE</scope>
    <source>
        <strain evidence="3">FAM13073</strain>
    </source>
</reference>
<comment type="caution">
    <text evidence="4">The sequence shown here is derived from an EMBL/GenBank/DDBJ whole genome shotgun (WGS) entry which is preliminary data.</text>
</comment>
<keyword evidence="5" id="KW-1185">Reference proteome</keyword>
<reference evidence="5" key="3">
    <citation type="submission" date="2020-03" db="EMBL/GenBank/DDBJ databases">
        <title>SpeciesPrimer: A bioinformatics pipeline dedicated to the design of qPCR primers for the quantification of bacterial species.</title>
        <authorList>
            <person name="Dreier M."/>
            <person name="Berthoud H."/>
            <person name="Shani N."/>
            <person name="Wechsler D."/>
            <person name="Junier P."/>
        </authorList>
    </citation>
    <scope>NUCLEOTIDE SEQUENCE [LARGE SCALE GENOMIC DNA]</scope>
    <source>
        <strain evidence="5">FAM13073</strain>
    </source>
</reference>
<evidence type="ECO:0000259" key="2">
    <source>
        <dbReference type="PROSITE" id="PS51704"/>
    </source>
</evidence>
<feature type="transmembrane region" description="Helical" evidence="1">
    <location>
        <begin position="124"/>
        <end position="147"/>
    </location>
</feature>
<gene>
    <name evidence="3" type="ORF">GBO79_03360</name>
    <name evidence="4" type="ORF">ITQ97_04715</name>
</gene>
<dbReference type="GO" id="GO:0008081">
    <property type="term" value="F:phosphoric diester hydrolase activity"/>
    <property type="evidence" value="ECO:0007669"/>
    <property type="project" value="InterPro"/>
</dbReference>
<feature type="transmembrane region" description="Helical" evidence="1">
    <location>
        <begin position="67"/>
        <end position="92"/>
    </location>
</feature>
<dbReference type="AlphaFoldDB" id="A0A512K843"/>
<keyword evidence="1" id="KW-0472">Membrane</keyword>
<dbReference type="PANTHER" id="PTHR46211:SF8">
    <property type="entry name" value="PHOSPHODIESTERASE"/>
    <property type="match status" value="1"/>
</dbReference>
<dbReference type="SUPFAM" id="SSF51695">
    <property type="entry name" value="PLC-like phosphodiesterases"/>
    <property type="match status" value="1"/>
</dbReference>
<dbReference type="Proteomes" id="UP000743107">
    <property type="component" value="Unassembled WGS sequence"/>
</dbReference>
<feature type="domain" description="GP-PDE" evidence="2">
    <location>
        <begin position="346"/>
        <end position="575"/>
    </location>
</feature>
<dbReference type="PANTHER" id="PTHR46211">
    <property type="entry name" value="GLYCEROPHOSPHORYL DIESTER PHOSPHODIESTERASE"/>
    <property type="match status" value="1"/>
</dbReference>
<dbReference type="Gene3D" id="3.20.20.190">
    <property type="entry name" value="Phosphatidylinositol (PI) phosphodiesterase"/>
    <property type="match status" value="1"/>
</dbReference>
<organism evidence="4 6">
    <name type="scientific">Pediococcus pentosaceus</name>
    <dbReference type="NCBI Taxonomy" id="1255"/>
    <lineage>
        <taxon>Bacteria</taxon>
        <taxon>Bacillati</taxon>
        <taxon>Bacillota</taxon>
        <taxon>Bacilli</taxon>
        <taxon>Lactobacillales</taxon>
        <taxon>Lactobacillaceae</taxon>
        <taxon>Pediococcus</taxon>
    </lineage>
</organism>
<accession>A0A512K843</accession>
<dbReference type="PROSITE" id="PS51704">
    <property type="entry name" value="GP_PDE"/>
    <property type="match status" value="1"/>
</dbReference>
<feature type="transmembrane region" description="Helical" evidence="1">
    <location>
        <begin position="20"/>
        <end position="47"/>
    </location>
</feature>
<dbReference type="Proteomes" id="UP000472573">
    <property type="component" value="Unassembled WGS sequence"/>
</dbReference>
<evidence type="ECO:0000313" key="4">
    <source>
        <dbReference type="EMBL" id="MBF7127114.1"/>
    </source>
</evidence>
<name>A0A512K843_PEDPE</name>
<dbReference type="GO" id="GO:0006629">
    <property type="term" value="P:lipid metabolic process"/>
    <property type="evidence" value="ECO:0007669"/>
    <property type="project" value="InterPro"/>
</dbReference>
<dbReference type="EMBL" id="JADOFV010000002">
    <property type="protein sequence ID" value="MBF7127114.1"/>
    <property type="molecule type" value="Genomic_DNA"/>
</dbReference>
<evidence type="ECO:0000313" key="6">
    <source>
        <dbReference type="Proteomes" id="UP000743107"/>
    </source>
</evidence>
<dbReference type="RefSeq" id="WP_002834249.1">
    <property type="nucleotide sequence ID" value="NZ_BEWQ01000001.1"/>
</dbReference>
<dbReference type="CDD" id="cd08579">
    <property type="entry name" value="GDPD_memb_like"/>
    <property type="match status" value="1"/>
</dbReference>
<keyword evidence="1" id="KW-1133">Transmembrane helix</keyword>
<protein>
    <submittedName>
        <fullName evidence="4">Glycerophosphodiester phosphodiesterase</fullName>
    </submittedName>
</protein>
<accession>A0A8G1E4T4</accession>
<dbReference type="InterPro" id="IPR030395">
    <property type="entry name" value="GP_PDE_dom"/>
</dbReference>
<feature type="transmembrane region" description="Helical" evidence="1">
    <location>
        <begin position="217"/>
        <end position="239"/>
    </location>
</feature>
<proteinExistence type="predicted"/>
<evidence type="ECO:0000313" key="5">
    <source>
        <dbReference type="Proteomes" id="UP000472573"/>
    </source>
</evidence>
<dbReference type="EMBL" id="WENB01000002">
    <property type="protein sequence ID" value="KAF0413922.1"/>
    <property type="molecule type" value="Genomic_DNA"/>
</dbReference>
<dbReference type="Pfam" id="PF10110">
    <property type="entry name" value="GPDPase_memb"/>
    <property type="match status" value="1"/>
</dbReference>
<feature type="transmembrane region" description="Helical" evidence="1">
    <location>
        <begin position="318"/>
        <end position="342"/>
    </location>
</feature>